<keyword evidence="2" id="KW-1185">Reference proteome</keyword>
<protein>
    <submittedName>
        <fullName evidence="1">Uncharacterized protein</fullName>
    </submittedName>
</protein>
<reference evidence="1" key="2">
    <citation type="submission" date="2020-11" db="EMBL/GenBank/DDBJ databases">
        <authorList>
            <person name="McCartney M.A."/>
            <person name="Auch B."/>
            <person name="Kono T."/>
            <person name="Mallez S."/>
            <person name="Becker A."/>
            <person name="Gohl D.M."/>
            <person name="Silverstein K.A.T."/>
            <person name="Koren S."/>
            <person name="Bechman K.B."/>
            <person name="Herman A."/>
            <person name="Abrahante J.E."/>
            <person name="Garbe J."/>
        </authorList>
    </citation>
    <scope>NUCLEOTIDE SEQUENCE</scope>
    <source>
        <strain evidence="1">Duluth1</strain>
        <tissue evidence="1">Whole animal</tissue>
    </source>
</reference>
<proteinExistence type="predicted"/>
<dbReference type="EMBL" id="JAIWYP010000002">
    <property type="protein sequence ID" value="KAH3866343.1"/>
    <property type="molecule type" value="Genomic_DNA"/>
</dbReference>
<evidence type="ECO:0000313" key="1">
    <source>
        <dbReference type="EMBL" id="KAH3866343.1"/>
    </source>
</evidence>
<name>A0A9D4LZ33_DREPO</name>
<organism evidence="1 2">
    <name type="scientific">Dreissena polymorpha</name>
    <name type="common">Zebra mussel</name>
    <name type="synonym">Mytilus polymorpha</name>
    <dbReference type="NCBI Taxonomy" id="45954"/>
    <lineage>
        <taxon>Eukaryota</taxon>
        <taxon>Metazoa</taxon>
        <taxon>Spiralia</taxon>
        <taxon>Lophotrochozoa</taxon>
        <taxon>Mollusca</taxon>
        <taxon>Bivalvia</taxon>
        <taxon>Autobranchia</taxon>
        <taxon>Heteroconchia</taxon>
        <taxon>Euheterodonta</taxon>
        <taxon>Imparidentia</taxon>
        <taxon>Neoheterodontei</taxon>
        <taxon>Myida</taxon>
        <taxon>Dreissenoidea</taxon>
        <taxon>Dreissenidae</taxon>
        <taxon>Dreissena</taxon>
    </lineage>
</organism>
<gene>
    <name evidence="1" type="ORF">DPMN_029405</name>
</gene>
<dbReference type="AlphaFoldDB" id="A0A9D4LZ33"/>
<comment type="caution">
    <text evidence="1">The sequence shown here is derived from an EMBL/GenBank/DDBJ whole genome shotgun (WGS) entry which is preliminary data.</text>
</comment>
<sequence>MVPSQPGNQGKPGKRLSLFPVREKSGNLGKVPEIREKSGKFVWADFPNMSREVHTIKTANYFLCVAMVTL</sequence>
<accession>A0A9D4LZ33</accession>
<dbReference type="Proteomes" id="UP000828390">
    <property type="component" value="Unassembled WGS sequence"/>
</dbReference>
<reference evidence="1" key="1">
    <citation type="journal article" date="2019" name="bioRxiv">
        <title>The Genome of the Zebra Mussel, Dreissena polymorpha: A Resource for Invasive Species Research.</title>
        <authorList>
            <person name="McCartney M.A."/>
            <person name="Auch B."/>
            <person name="Kono T."/>
            <person name="Mallez S."/>
            <person name="Zhang Y."/>
            <person name="Obille A."/>
            <person name="Becker A."/>
            <person name="Abrahante J.E."/>
            <person name="Garbe J."/>
            <person name="Badalamenti J.P."/>
            <person name="Herman A."/>
            <person name="Mangelson H."/>
            <person name="Liachko I."/>
            <person name="Sullivan S."/>
            <person name="Sone E.D."/>
            <person name="Koren S."/>
            <person name="Silverstein K.A.T."/>
            <person name="Beckman K.B."/>
            <person name="Gohl D.M."/>
        </authorList>
    </citation>
    <scope>NUCLEOTIDE SEQUENCE</scope>
    <source>
        <strain evidence="1">Duluth1</strain>
        <tissue evidence="1">Whole animal</tissue>
    </source>
</reference>
<evidence type="ECO:0000313" key="2">
    <source>
        <dbReference type="Proteomes" id="UP000828390"/>
    </source>
</evidence>